<dbReference type="PANTHER" id="PTHR30457">
    <property type="entry name" value="5'-NUCLEOTIDASE SURE"/>
    <property type="match status" value="1"/>
</dbReference>
<dbReference type="PANTHER" id="PTHR30457:SF5">
    <property type="entry name" value="OS01G0709400 PROTEIN"/>
    <property type="match status" value="1"/>
</dbReference>
<keyword evidence="3" id="KW-0378">Hydrolase</keyword>
<proteinExistence type="inferred from homology"/>
<protein>
    <recommendedName>
        <fullName evidence="5">Survival protein SurE-like phosphatase/nucleotidase domain-containing protein</fullName>
    </recommendedName>
</protein>
<evidence type="ECO:0000256" key="2">
    <source>
        <dbReference type="ARBA" id="ARBA00022723"/>
    </source>
</evidence>
<evidence type="ECO:0000313" key="6">
    <source>
        <dbReference type="EMBL" id="GMH16021.1"/>
    </source>
</evidence>
<evidence type="ECO:0000256" key="4">
    <source>
        <dbReference type="SAM" id="MobiDB-lite"/>
    </source>
</evidence>
<gene>
    <name evidence="6" type="ORF">Nepgr_017862</name>
</gene>
<feature type="domain" description="Survival protein SurE-like phosphatase/nucleotidase" evidence="5">
    <location>
        <begin position="60"/>
        <end position="251"/>
    </location>
</feature>
<dbReference type="GO" id="GO:0046872">
    <property type="term" value="F:metal ion binding"/>
    <property type="evidence" value="ECO:0007669"/>
    <property type="project" value="UniProtKB-KW"/>
</dbReference>
<dbReference type="AlphaFoldDB" id="A0AAD3XTR1"/>
<dbReference type="EMBL" id="BSYO01000016">
    <property type="protein sequence ID" value="GMH16021.1"/>
    <property type="molecule type" value="Genomic_DNA"/>
</dbReference>
<dbReference type="InterPro" id="IPR030048">
    <property type="entry name" value="SurE"/>
</dbReference>
<evidence type="ECO:0000256" key="3">
    <source>
        <dbReference type="ARBA" id="ARBA00022801"/>
    </source>
</evidence>
<dbReference type="Proteomes" id="UP001279734">
    <property type="component" value="Unassembled WGS sequence"/>
</dbReference>
<organism evidence="6 7">
    <name type="scientific">Nepenthes gracilis</name>
    <name type="common">Slender pitcher plant</name>
    <dbReference type="NCBI Taxonomy" id="150966"/>
    <lineage>
        <taxon>Eukaryota</taxon>
        <taxon>Viridiplantae</taxon>
        <taxon>Streptophyta</taxon>
        <taxon>Embryophyta</taxon>
        <taxon>Tracheophyta</taxon>
        <taxon>Spermatophyta</taxon>
        <taxon>Magnoliopsida</taxon>
        <taxon>eudicotyledons</taxon>
        <taxon>Gunneridae</taxon>
        <taxon>Pentapetalae</taxon>
        <taxon>Caryophyllales</taxon>
        <taxon>Nepenthaceae</taxon>
        <taxon>Nepenthes</taxon>
    </lineage>
</organism>
<keyword evidence="2" id="KW-0479">Metal-binding</keyword>
<dbReference type="InterPro" id="IPR036523">
    <property type="entry name" value="SurE-like_sf"/>
</dbReference>
<keyword evidence="7" id="KW-1185">Reference proteome</keyword>
<name>A0AAD3XTR1_NEPGR</name>
<dbReference type="InterPro" id="IPR002828">
    <property type="entry name" value="SurE-like_Pase/nucleotidase"/>
</dbReference>
<reference evidence="6" key="1">
    <citation type="submission" date="2023-05" db="EMBL/GenBank/DDBJ databases">
        <title>Nepenthes gracilis genome sequencing.</title>
        <authorList>
            <person name="Fukushima K."/>
        </authorList>
    </citation>
    <scope>NUCLEOTIDE SEQUENCE</scope>
    <source>
        <strain evidence="6">SING2019-196</strain>
    </source>
</reference>
<dbReference type="HAMAP" id="MF_00060">
    <property type="entry name" value="SurE"/>
    <property type="match status" value="1"/>
</dbReference>
<feature type="region of interest" description="Disordered" evidence="4">
    <location>
        <begin position="26"/>
        <end position="49"/>
    </location>
</feature>
<dbReference type="Gene3D" id="3.40.1210.10">
    <property type="entry name" value="Survival protein SurE-like phosphatase/nucleotidase"/>
    <property type="match status" value="1"/>
</dbReference>
<sequence>MATSVKNNLMPPNLVSNLQETLLRRKDTDEEDESTRPTSSSPPPILVESKSDEDFTKPIILVTNGEGIESPGLIFLVDALVREGLYNVNVCAPQSDKSASGHSMTLRETVAVSSAEYNGAAAFEVSGTPVDCVSLALSGALFSWSKPMMVISGINRGSSCGHHMFYSGVVAGAREALLNGVPSISISLNWKKDESQESDFKDAVSVCLPIINAAARDIEKGVFPKSCLLNIEVPTSPLINKGLKLTKQSLWRHVPWWRTISAQGHPSSRHFMSNQQSLGTQLAQLGRDASAAGAARRLTTQRKNVEIESIGAAGKPDSVHIVKKYFRLEFLDKEHEGMDEDLDIKALENGFVSVTPVSLSPHFESDSQTSAAEWIISAINEDRASSSILHAWHAVVLPGFSCFFLTREKNLSWCVNMAVAAVVELELEIGGTKAHDMSSTRARVADMWNVGVPLPRDLSSNATVAS</sequence>
<accession>A0AAD3XTR1</accession>
<dbReference type="GO" id="GO:0008252">
    <property type="term" value="F:nucleotidase activity"/>
    <property type="evidence" value="ECO:0007669"/>
    <property type="project" value="InterPro"/>
</dbReference>
<comment type="similarity">
    <text evidence="1">Belongs to the SurE nucleotidase family.</text>
</comment>
<evidence type="ECO:0000256" key="1">
    <source>
        <dbReference type="ARBA" id="ARBA00011062"/>
    </source>
</evidence>
<dbReference type="SUPFAM" id="SSF64167">
    <property type="entry name" value="SurE-like"/>
    <property type="match status" value="1"/>
</dbReference>
<evidence type="ECO:0000259" key="5">
    <source>
        <dbReference type="Pfam" id="PF01975"/>
    </source>
</evidence>
<comment type="caution">
    <text evidence="6">The sequence shown here is derived from an EMBL/GenBank/DDBJ whole genome shotgun (WGS) entry which is preliminary data.</text>
</comment>
<evidence type="ECO:0000313" key="7">
    <source>
        <dbReference type="Proteomes" id="UP001279734"/>
    </source>
</evidence>
<dbReference type="Pfam" id="PF01975">
    <property type="entry name" value="SurE"/>
    <property type="match status" value="1"/>
</dbReference>